<dbReference type="Proteomes" id="UP000636458">
    <property type="component" value="Unassembled WGS sequence"/>
</dbReference>
<dbReference type="SUPFAM" id="SSF53335">
    <property type="entry name" value="S-adenosyl-L-methionine-dependent methyltransferases"/>
    <property type="match status" value="1"/>
</dbReference>
<evidence type="ECO:0000313" key="9">
    <source>
        <dbReference type="Proteomes" id="UP000636458"/>
    </source>
</evidence>
<evidence type="ECO:0000313" key="8">
    <source>
        <dbReference type="EMBL" id="MBK4346100.1"/>
    </source>
</evidence>
<dbReference type="PANTHER" id="PTHR45875">
    <property type="entry name" value="METHYLTRANSFERASE N6AMT1"/>
    <property type="match status" value="1"/>
</dbReference>
<feature type="domain" description="DUF7782" evidence="7">
    <location>
        <begin position="429"/>
        <end position="536"/>
    </location>
</feature>
<dbReference type="AlphaFoldDB" id="A0A934SNG9"/>
<protein>
    <submittedName>
        <fullName evidence="8">Methyltransferase</fullName>
    </submittedName>
</protein>
<keyword evidence="3" id="KW-0808">Transferase</keyword>
<keyword evidence="4" id="KW-0949">S-adenosyl-L-methionine</keyword>
<dbReference type="PANTHER" id="PTHR45875:SF1">
    <property type="entry name" value="METHYLTRANSFERASE N6AMT1"/>
    <property type="match status" value="1"/>
</dbReference>
<organism evidence="8 9">
    <name type="scientific">Lacisediminihabitans changchengi</name>
    <dbReference type="NCBI Taxonomy" id="2787634"/>
    <lineage>
        <taxon>Bacteria</taxon>
        <taxon>Bacillati</taxon>
        <taxon>Actinomycetota</taxon>
        <taxon>Actinomycetes</taxon>
        <taxon>Micrococcales</taxon>
        <taxon>Microbacteriaceae</taxon>
        <taxon>Lacisediminihabitans</taxon>
    </lineage>
</organism>
<dbReference type="Pfam" id="PF23186">
    <property type="entry name" value="DUF7059"/>
    <property type="match status" value="1"/>
</dbReference>
<evidence type="ECO:0000256" key="3">
    <source>
        <dbReference type="ARBA" id="ARBA00022679"/>
    </source>
</evidence>
<dbReference type="PROSITE" id="PS00092">
    <property type="entry name" value="N6_MTASE"/>
    <property type="match status" value="1"/>
</dbReference>
<comment type="similarity">
    <text evidence="1">Belongs to the eukaryotic/archaeal PrmC-related family.</text>
</comment>
<evidence type="ECO:0000259" key="7">
    <source>
        <dbReference type="Pfam" id="PF25004"/>
    </source>
</evidence>
<name>A0A934SNG9_9MICO</name>
<dbReference type="InterPro" id="IPR052190">
    <property type="entry name" value="Euk-Arch_PrmC-MTase"/>
</dbReference>
<dbReference type="EMBL" id="JAEPES010000001">
    <property type="protein sequence ID" value="MBK4346100.1"/>
    <property type="molecule type" value="Genomic_DNA"/>
</dbReference>
<comment type="caution">
    <text evidence="8">The sequence shown here is derived from an EMBL/GenBank/DDBJ whole genome shotgun (WGS) entry which is preliminary data.</text>
</comment>
<dbReference type="Pfam" id="PF25004">
    <property type="entry name" value="DUF7782"/>
    <property type="match status" value="1"/>
</dbReference>
<evidence type="ECO:0000256" key="2">
    <source>
        <dbReference type="ARBA" id="ARBA00022603"/>
    </source>
</evidence>
<dbReference type="GO" id="GO:0035657">
    <property type="term" value="C:eRF1 methyltransferase complex"/>
    <property type="evidence" value="ECO:0007669"/>
    <property type="project" value="TreeGrafter"/>
</dbReference>
<dbReference type="Pfam" id="PF05175">
    <property type="entry name" value="MTS"/>
    <property type="match status" value="1"/>
</dbReference>
<sequence length="539" mass="56905">MPSCVRPEAASVKRAEVGSARAVLNCTVPLTTQPQLIAALRSDLTAANFSVDAMTRMWGEDAAAALHRGQRVPALRGLAGRQDPLATLARVLVLGLPADRDQLAHAFATLGVDGAIEAGLVDAAGTPLVDLRPYSFVDAHGVGGWWIASDLGELSTGAPLRVDHVLGVGGASTTLSGLMLGRPVATALDLGTGCGIQALHAARHAERVVATDISQRALDFAAFNAELNEVRSIEFRLGSLFDPVEGERFDHIVSNPPFVITPRTDGVPEYEYRDGGMVGDALVASVIAGLADHLQPGGVAQLLGNWEYRAAAGWSASGRAASGEDSGDGLQRVGRWIDDSGLGGWVIEREVQDAKAYAETWIRDGGTRPGPDFDRLYGAWLDDFEARGVTAVGFGYLTMRSDPRPLRRLERLDGPVGAGLGPHLAGALAAHDWLAGLDDEQLGREHLEVAPDVTEERHYWPGAEDPTVMSLRQGGGFGRTVALDTGLAALVGACDGELSVRAIIGAIAQLLEVDELALRAELLPRIRDLVFAGMLTSKS</sequence>
<keyword evidence="2 8" id="KW-0489">Methyltransferase</keyword>
<evidence type="ECO:0000256" key="1">
    <source>
        <dbReference type="ARBA" id="ARBA00006149"/>
    </source>
</evidence>
<gene>
    <name evidence="8" type="ORF">IV501_00500</name>
</gene>
<accession>A0A934SNG9</accession>
<evidence type="ECO:0000259" key="6">
    <source>
        <dbReference type="Pfam" id="PF23186"/>
    </source>
</evidence>
<dbReference type="GO" id="GO:0008170">
    <property type="term" value="F:N-methyltransferase activity"/>
    <property type="evidence" value="ECO:0007669"/>
    <property type="project" value="UniProtKB-ARBA"/>
</dbReference>
<dbReference type="GO" id="GO:0032259">
    <property type="term" value="P:methylation"/>
    <property type="evidence" value="ECO:0007669"/>
    <property type="project" value="UniProtKB-KW"/>
</dbReference>
<keyword evidence="9" id="KW-1185">Reference proteome</keyword>
<dbReference type="Gene3D" id="3.40.50.150">
    <property type="entry name" value="Vaccinia Virus protein VP39"/>
    <property type="match status" value="1"/>
</dbReference>
<dbReference type="InterPro" id="IPR055487">
    <property type="entry name" value="DUF7059"/>
</dbReference>
<feature type="domain" description="Methyltransferase small" evidence="5">
    <location>
        <begin position="186"/>
        <end position="260"/>
    </location>
</feature>
<evidence type="ECO:0000259" key="5">
    <source>
        <dbReference type="Pfam" id="PF05175"/>
    </source>
</evidence>
<dbReference type="GO" id="GO:0003676">
    <property type="term" value="F:nucleic acid binding"/>
    <property type="evidence" value="ECO:0007669"/>
    <property type="project" value="InterPro"/>
</dbReference>
<dbReference type="GO" id="GO:0008757">
    <property type="term" value="F:S-adenosylmethionine-dependent methyltransferase activity"/>
    <property type="evidence" value="ECO:0007669"/>
    <property type="project" value="TreeGrafter"/>
</dbReference>
<dbReference type="GO" id="GO:0008276">
    <property type="term" value="F:protein methyltransferase activity"/>
    <property type="evidence" value="ECO:0007669"/>
    <property type="project" value="TreeGrafter"/>
</dbReference>
<feature type="domain" description="DUF7059" evidence="6">
    <location>
        <begin position="46"/>
        <end position="126"/>
    </location>
</feature>
<dbReference type="InterPro" id="IPR029063">
    <property type="entry name" value="SAM-dependent_MTases_sf"/>
</dbReference>
<dbReference type="InterPro" id="IPR056684">
    <property type="entry name" value="DUF7782"/>
</dbReference>
<reference evidence="8" key="1">
    <citation type="submission" date="2021-01" db="EMBL/GenBank/DDBJ databases">
        <title>Lacisediminihabitans sp. nov. strain G11-30, isolated from Antarctic Soil.</title>
        <authorList>
            <person name="Li J."/>
        </authorList>
    </citation>
    <scope>NUCLEOTIDE SEQUENCE</scope>
    <source>
        <strain evidence="8">G11-30</strain>
    </source>
</reference>
<dbReference type="InterPro" id="IPR002052">
    <property type="entry name" value="DNA_methylase_N6_adenine_CS"/>
</dbReference>
<proteinExistence type="inferred from homology"/>
<evidence type="ECO:0000256" key="4">
    <source>
        <dbReference type="ARBA" id="ARBA00022691"/>
    </source>
</evidence>
<dbReference type="InterPro" id="IPR007848">
    <property type="entry name" value="Small_mtfrase_dom"/>
</dbReference>
<dbReference type="CDD" id="cd02440">
    <property type="entry name" value="AdoMet_MTases"/>
    <property type="match status" value="1"/>
</dbReference>